<comment type="caution">
    <text evidence="1">The sequence shown here is derived from an EMBL/GenBank/DDBJ whole genome shotgun (WGS) entry which is preliminary data.</text>
</comment>
<gene>
    <name evidence="1" type="ORF">JVT61DRAFT_14391</name>
</gene>
<proteinExistence type="predicted"/>
<sequence length="155" mass="17897">MQQIIKLTLSHQLGVGFSGHLEDFITNHCLKRSSEDAIYHKQNLSTAREPEDELSDWELDQLYPLKLAKAISEEESATAWKGKQIGAVIIHLQTMPTYEDNATKLWTEETERKAMAKQCEMNHYAEYQKIKVFQSSCINRAKEVAKWQKSKIIIT</sequence>
<protein>
    <submittedName>
        <fullName evidence="1">Uncharacterized protein</fullName>
    </submittedName>
</protein>
<dbReference type="EMBL" id="JAGFBS010000008">
    <property type="protein sequence ID" value="KAG6377639.1"/>
    <property type="molecule type" value="Genomic_DNA"/>
</dbReference>
<accession>A0A8I2YTA4</accession>
<organism evidence="1 2">
    <name type="scientific">Boletus reticuloceps</name>
    <dbReference type="NCBI Taxonomy" id="495285"/>
    <lineage>
        <taxon>Eukaryota</taxon>
        <taxon>Fungi</taxon>
        <taxon>Dikarya</taxon>
        <taxon>Basidiomycota</taxon>
        <taxon>Agaricomycotina</taxon>
        <taxon>Agaricomycetes</taxon>
        <taxon>Agaricomycetidae</taxon>
        <taxon>Boletales</taxon>
        <taxon>Boletineae</taxon>
        <taxon>Boletaceae</taxon>
        <taxon>Boletoideae</taxon>
        <taxon>Boletus</taxon>
    </lineage>
</organism>
<name>A0A8I2YTA4_9AGAM</name>
<dbReference type="AlphaFoldDB" id="A0A8I2YTA4"/>
<reference evidence="1" key="1">
    <citation type="submission" date="2021-03" db="EMBL/GenBank/DDBJ databases">
        <title>Evolutionary innovations through gain and loss of genes in the ectomycorrhizal Boletales.</title>
        <authorList>
            <person name="Wu G."/>
            <person name="Miyauchi S."/>
            <person name="Morin E."/>
            <person name="Yang Z.-L."/>
            <person name="Xu J."/>
            <person name="Martin F.M."/>
        </authorList>
    </citation>
    <scope>NUCLEOTIDE SEQUENCE</scope>
    <source>
        <strain evidence="1">BR01</strain>
    </source>
</reference>
<evidence type="ECO:0000313" key="2">
    <source>
        <dbReference type="Proteomes" id="UP000683000"/>
    </source>
</evidence>
<evidence type="ECO:0000313" key="1">
    <source>
        <dbReference type="EMBL" id="KAG6377639.1"/>
    </source>
</evidence>
<dbReference type="Proteomes" id="UP000683000">
    <property type="component" value="Unassembled WGS sequence"/>
</dbReference>
<keyword evidence="2" id="KW-1185">Reference proteome</keyword>